<dbReference type="Proteomes" id="UP000186074">
    <property type="component" value="Chromosome"/>
</dbReference>
<gene>
    <name evidence="3" type="ORF">LPB137_08755</name>
</gene>
<name>A0A1P8KMZ3_9BACT</name>
<evidence type="ECO:0000313" key="3">
    <source>
        <dbReference type="EMBL" id="APW65940.1"/>
    </source>
</evidence>
<accession>A0A1P8KMZ3</accession>
<dbReference type="OrthoDB" id="5522195at2"/>
<dbReference type="NCBIfam" id="NF041518">
    <property type="entry name" value="choice_anch_Q"/>
    <property type="match status" value="1"/>
</dbReference>
<dbReference type="InterPro" id="IPR012334">
    <property type="entry name" value="Pectin_lyas_fold"/>
</dbReference>
<dbReference type="SUPFAM" id="SSF51126">
    <property type="entry name" value="Pectin lyase-like"/>
    <property type="match status" value="1"/>
</dbReference>
<dbReference type="KEGG" id="alp:LPB137_08755"/>
<dbReference type="InterPro" id="IPR035986">
    <property type="entry name" value="PKD_dom_sf"/>
</dbReference>
<keyword evidence="4" id="KW-1185">Reference proteome</keyword>
<feature type="chain" id="PRO_5013247301" description="PKD domain-containing protein" evidence="1">
    <location>
        <begin position="18"/>
        <end position="770"/>
    </location>
</feature>
<dbReference type="Gene3D" id="2.160.20.10">
    <property type="entry name" value="Single-stranded right-handed beta-helix, Pectin lyase-like"/>
    <property type="match status" value="1"/>
</dbReference>
<protein>
    <recommendedName>
        <fullName evidence="2">PKD domain-containing protein</fullName>
    </recommendedName>
</protein>
<evidence type="ECO:0000259" key="2">
    <source>
        <dbReference type="PROSITE" id="PS50093"/>
    </source>
</evidence>
<dbReference type="AlphaFoldDB" id="A0A1P8KMZ3"/>
<dbReference type="Pfam" id="PF18911">
    <property type="entry name" value="PKD_4"/>
    <property type="match status" value="1"/>
</dbReference>
<sequence length="770" mass="83151">MKKIFLLTTILAGSLFSATFNVSTTPELRTALSTASTNGENDTIILADGTYKTTDDGEGTFVFLNQDCKNISLRGSDDNETFLDGNSTNRVIEFLGECQSNIHIEKLSIQNGNGNNSGAAGIYSTHDISITSSTINNNINAFVGGIQAKNIIIRNSKILNNIGDNTGGVYTEYSKNFEIYDSNISNNKATSTHTGSNATGGLKNVDKVFNCYFESNEVSTTNANAAVSATTIENSYFINNKGPQSSYTGTGNLYNSIVKDNDNIGFAGNSINSLFINNSTGLKLWDDVSIGNIFIDNQTAIQTLGSATIKNTFFSNETYDIFNGSDSSFPTVLFSNLNSEKVMGSFVENYHTIYTTLGFVDEDNGDYHLTPTSDLIDAGTTTIEGLNLPTTDLDGKARIVGASIDIGPYEFSTTRPTINSFTYTGNTQELNELTFTTNYTLTDGRYINSVSYDFENNETWTTSNTHTYNTAGTYTVKVKITDSEGEFSIQSKEIIITELDFASMTNEQKLIKAIDSQYYDEIIAIISDKESTSTSSGITTGENNVTSDPSSYNLITKAQSDSLVSLSQTSGYNDGLIAGKQYAQDNLAEFNLVTTTTRDADVQAATTSGITTGKQYVQDNLTEFNLITKTASDIAIASAITTGQANVTANPSTFGLITIADKDTAVSSAVEQGKQIVLSSPSSFGLELKEPLTKAKIDALSSGWHNISSPSEIMDLTIFDNASIVWIFNSTSNSWEAYSSNSTYIKQIENDSTIKLATKINAAAGIWVLK</sequence>
<feature type="signal peptide" evidence="1">
    <location>
        <begin position="1"/>
        <end position="17"/>
    </location>
</feature>
<evidence type="ECO:0000256" key="1">
    <source>
        <dbReference type="SAM" id="SignalP"/>
    </source>
</evidence>
<organism evidence="3 4">
    <name type="scientific">Poseidonibacter parvus</name>
    <dbReference type="NCBI Taxonomy" id="1850254"/>
    <lineage>
        <taxon>Bacteria</taxon>
        <taxon>Pseudomonadati</taxon>
        <taxon>Campylobacterota</taxon>
        <taxon>Epsilonproteobacteria</taxon>
        <taxon>Campylobacterales</taxon>
        <taxon>Arcobacteraceae</taxon>
        <taxon>Poseidonibacter</taxon>
    </lineage>
</organism>
<dbReference type="STRING" id="1850254.LPB137_08755"/>
<feature type="domain" description="PKD" evidence="2">
    <location>
        <begin position="439"/>
        <end position="497"/>
    </location>
</feature>
<evidence type="ECO:0000313" key="4">
    <source>
        <dbReference type="Proteomes" id="UP000186074"/>
    </source>
</evidence>
<dbReference type="PROSITE" id="PS50093">
    <property type="entry name" value="PKD"/>
    <property type="match status" value="1"/>
</dbReference>
<keyword evidence="1" id="KW-0732">Signal</keyword>
<dbReference type="Gene3D" id="2.60.40.10">
    <property type="entry name" value="Immunoglobulins"/>
    <property type="match status" value="1"/>
</dbReference>
<dbReference type="EMBL" id="CP019070">
    <property type="protein sequence ID" value="APW65940.1"/>
    <property type="molecule type" value="Genomic_DNA"/>
</dbReference>
<dbReference type="InterPro" id="IPR011050">
    <property type="entry name" value="Pectin_lyase_fold/virulence"/>
</dbReference>
<dbReference type="InterPro" id="IPR013783">
    <property type="entry name" value="Ig-like_fold"/>
</dbReference>
<dbReference type="SUPFAM" id="SSF49299">
    <property type="entry name" value="PKD domain"/>
    <property type="match status" value="1"/>
</dbReference>
<dbReference type="InterPro" id="IPR000601">
    <property type="entry name" value="PKD_dom"/>
</dbReference>
<dbReference type="InterPro" id="IPR059226">
    <property type="entry name" value="Choice_anch_Q_dom"/>
</dbReference>
<dbReference type="RefSeq" id="WP_076087133.1">
    <property type="nucleotide sequence ID" value="NZ_CP019070.1"/>
</dbReference>
<proteinExistence type="predicted"/>
<dbReference type="CDD" id="cd00146">
    <property type="entry name" value="PKD"/>
    <property type="match status" value="1"/>
</dbReference>
<reference evidence="3 4" key="1">
    <citation type="submission" date="2017-01" db="EMBL/GenBank/DDBJ databases">
        <title>Genome sequencing of Arcobacter sp. LPB0137.</title>
        <authorList>
            <person name="Lee G.-W."/>
            <person name="Yi H."/>
        </authorList>
    </citation>
    <scope>NUCLEOTIDE SEQUENCE [LARGE SCALE GENOMIC DNA]</scope>
    <source>
        <strain evidence="3 4">LPB0137</strain>
    </source>
</reference>